<name>A0ACA9NPK5_9GLOM</name>
<accession>A0ACA9NPK5</accession>
<feature type="non-terminal residue" evidence="1">
    <location>
        <position position="1"/>
    </location>
</feature>
<comment type="caution">
    <text evidence="1">The sequence shown here is derived from an EMBL/GenBank/DDBJ whole genome shotgun (WGS) entry which is preliminary data.</text>
</comment>
<protein>
    <submittedName>
        <fullName evidence="1">14503_t:CDS:1</fullName>
    </submittedName>
</protein>
<proteinExistence type="predicted"/>
<evidence type="ECO:0000313" key="2">
    <source>
        <dbReference type="Proteomes" id="UP000789525"/>
    </source>
</evidence>
<keyword evidence="2" id="KW-1185">Reference proteome</keyword>
<gene>
    <name evidence="1" type="ORF">ACOLOM_LOCUS8514</name>
</gene>
<reference evidence="1" key="1">
    <citation type="submission" date="2021-06" db="EMBL/GenBank/DDBJ databases">
        <authorList>
            <person name="Kallberg Y."/>
            <person name="Tangrot J."/>
            <person name="Rosling A."/>
        </authorList>
    </citation>
    <scope>NUCLEOTIDE SEQUENCE</scope>
    <source>
        <strain evidence="1">CL356</strain>
    </source>
</reference>
<dbReference type="Proteomes" id="UP000789525">
    <property type="component" value="Unassembled WGS sequence"/>
</dbReference>
<organism evidence="1 2">
    <name type="scientific">Acaulospora colombiana</name>
    <dbReference type="NCBI Taxonomy" id="27376"/>
    <lineage>
        <taxon>Eukaryota</taxon>
        <taxon>Fungi</taxon>
        <taxon>Fungi incertae sedis</taxon>
        <taxon>Mucoromycota</taxon>
        <taxon>Glomeromycotina</taxon>
        <taxon>Glomeromycetes</taxon>
        <taxon>Diversisporales</taxon>
        <taxon>Acaulosporaceae</taxon>
        <taxon>Acaulospora</taxon>
    </lineage>
</organism>
<evidence type="ECO:0000313" key="1">
    <source>
        <dbReference type="EMBL" id="CAG8658957.1"/>
    </source>
</evidence>
<sequence length="452" mass="51019">VTLCPNFDWVSYVGRMVMFVAESDERRMRSVNVRLLVILSSAGLLLKLDSPSTMFETQETLPGDTLKRITEEHQYMNEFVCWLKRRFDRLELDKKYLEELKALGTSANPKWSQSGVLPLVSSMLQLIAQEAEERQATCNRVSTYLEGLNNVSSPDLDKEVKTILIAGEISQLTDHEVCRDEASSKSAVKDMQQWHEKGPNGTNGKSLALMNDADLRAFVPPLAVGLLGTTKDNVHEFSSSSFISWAHAQSESESEHRYMKDAVHVDFSNSTTRHRLIFGTVSQTSFEMRRAMKALGTRHELVSKDEALALENSSSVSPGGVRLEVLLDHELRLMYSVTSIPLFMTVAEPHNNGVPRKRMHTIMSRVTKQDEVAALFTIGDFNPDSLYNLFLFKLFTHRENTSRIIEDIYLKWDFSKNCPFPPGVKRSLKHVVSRKGTLSSPVSPVDPSRMST</sequence>
<dbReference type="EMBL" id="CAJVPT010022230">
    <property type="protein sequence ID" value="CAG8658957.1"/>
    <property type="molecule type" value="Genomic_DNA"/>
</dbReference>